<dbReference type="AlphaFoldDB" id="A0A2N9G6G4"/>
<evidence type="ECO:0008006" key="3">
    <source>
        <dbReference type="Google" id="ProtNLM"/>
    </source>
</evidence>
<evidence type="ECO:0000313" key="2">
    <source>
        <dbReference type="EMBL" id="SPC98227.1"/>
    </source>
</evidence>
<accession>A0A2N9G6G4</accession>
<proteinExistence type="predicted"/>
<dbReference type="PANTHER" id="PTHR33710">
    <property type="entry name" value="BNAC02G09200D PROTEIN"/>
    <property type="match status" value="1"/>
</dbReference>
<dbReference type="InterPro" id="IPR036691">
    <property type="entry name" value="Endo/exonu/phosph_ase_sf"/>
</dbReference>
<dbReference type="SUPFAM" id="SSF56219">
    <property type="entry name" value="DNase I-like"/>
    <property type="match status" value="1"/>
</dbReference>
<reference evidence="2" key="1">
    <citation type="submission" date="2018-02" db="EMBL/GenBank/DDBJ databases">
        <authorList>
            <person name="Cohen D.B."/>
            <person name="Kent A.D."/>
        </authorList>
    </citation>
    <scope>NUCLEOTIDE SEQUENCE</scope>
</reference>
<gene>
    <name evidence="2" type="ORF">FSB_LOCUS26109</name>
</gene>
<name>A0A2N9G6G4_FAGSY</name>
<protein>
    <recommendedName>
        <fullName evidence="3">Endonuclease/exonuclease/phosphatase domain-containing protein</fullName>
    </recommendedName>
</protein>
<feature type="compositionally biased region" description="Polar residues" evidence="1">
    <location>
        <begin position="40"/>
        <end position="53"/>
    </location>
</feature>
<organism evidence="2">
    <name type="scientific">Fagus sylvatica</name>
    <name type="common">Beechnut</name>
    <dbReference type="NCBI Taxonomy" id="28930"/>
    <lineage>
        <taxon>Eukaryota</taxon>
        <taxon>Viridiplantae</taxon>
        <taxon>Streptophyta</taxon>
        <taxon>Embryophyta</taxon>
        <taxon>Tracheophyta</taxon>
        <taxon>Spermatophyta</taxon>
        <taxon>Magnoliopsida</taxon>
        <taxon>eudicotyledons</taxon>
        <taxon>Gunneridae</taxon>
        <taxon>Pentapetalae</taxon>
        <taxon>rosids</taxon>
        <taxon>fabids</taxon>
        <taxon>Fagales</taxon>
        <taxon>Fagaceae</taxon>
        <taxon>Fagus</taxon>
    </lineage>
</organism>
<sequence length="537" mass="60515">MVWRPRVNGSNPFQKLAEDDTGQTTANQDDDRVSLHSCDSDSQLSTIPAQPSTSQPIAEVIAEVGEVDRSWGSSRDWFINLRDGRRLRLPADLRSPIADIGRNDDAITQKLVQWVSSQRDAIETDEDVGVSEADIVGSNDGSKSVGVLSEYEAAEMIEGNEKNMPMVLTEETECSESAMLAAVSEAWGEFLESAEVIDGVGDARQKELVPLNVEPLAVSFPADVENHGSKDDGSFLRSSGASRGILLMWDSRVVEKLEGAVGYFSVSCKFKNVEDQHVWMFTGVYGPNNVRDRRLMWDELTGIRSWWDVPWCFGGDFNVVRFPSEKVGSSNFSPSMYDFSDFIASNGLIDIPLTGGDFTWSNNREVSSLSQIDRFLYSADWVGDYINILQKRLDRLNSDHFPVALECGNIQRRRRPFRFENMWLMAEGFVEQVRSWWESYQVEGTSSFVFASKLKTLKADLKKWNETVFGHVNAQKQNLLAGLRELDGVADLRPLSNEEKGKRELLTTNLEKVILMDEICWRQKSRALWLKEGGKKN</sequence>
<dbReference type="Gene3D" id="3.60.10.10">
    <property type="entry name" value="Endonuclease/exonuclease/phosphatase"/>
    <property type="match status" value="1"/>
</dbReference>
<evidence type="ECO:0000256" key="1">
    <source>
        <dbReference type="SAM" id="MobiDB-lite"/>
    </source>
</evidence>
<dbReference type="EMBL" id="OIVN01001846">
    <property type="protein sequence ID" value="SPC98227.1"/>
    <property type="molecule type" value="Genomic_DNA"/>
</dbReference>
<dbReference type="PANTHER" id="PTHR33710:SF64">
    <property type="entry name" value="ENDONUCLEASE_EXONUCLEASE_PHOSPHATASE DOMAIN-CONTAINING PROTEIN"/>
    <property type="match status" value="1"/>
</dbReference>
<feature type="region of interest" description="Disordered" evidence="1">
    <location>
        <begin position="1"/>
        <end position="53"/>
    </location>
</feature>